<accession>A0ABT9WYF6</accession>
<dbReference type="Proteomes" id="UP001223586">
    <property type="component" value="Unassembled WGS sequence"/>
</dbReference>
<gene>
    <name evidence="8" type="ORF">J2S08_004232</name>
</gene>
<protein>
    <submittedName>
        <fullName evidence="8">Phage shock protein PspC (Stress-responsive transcriptional regulator)</fullName>
    </submittedName>
</protein>
<keyword evidence="3 6" id="KW-0812">Transmembrane</keyword>
<dbReference type="Pfam" id="PF04024">
    <property type="entry name" value="PspC"/>
    <property type="match status" value="1"/>
</dbReference>
<evidence type="ECO:0000259" key="7">
    <source>
        <dbReference type="Pfam" id="PF04024"/>
    </source>
</evidence>
<proteinExistence type="predicted"/>
<evidence type="ECO:0000256" key="3">
    <source>
        <dbReference type="ARBA" id="ARBA00022692"/>
    </source>
</evidence>
<feature type="transmembrane region" description="Helical" evidence="6">
    <location>
        <begin position="30"/>
        <end position="58"/>
    </location>
</feature>
<keyword evidence="5 6" id="KW-0472">Membrane</keyword>
<feature type="domain" description="Phage shock protein PspC N-terminal" evidence="7">
    <location>
        <begin position="2"/>
        <end position="61"/>
    </location>
</feature>
<dbReference type="PANTHER" id="PTHR33885:SF3">
    <property type="entry name" value="PHAGE SHOCK PROTEIN C"/>
    <property type="match status" value="1"/>
</dbReference>
<evidence type="ECO:0000256" key="1">
    <source>
        <dbReference type="ARBA" id="ARBA00004162"/>
    </source>
</evidence>
<evidence type="ECO:0000256" key="4">
    <source>
        <dbReference type="ARBA" id="ARBA00022989"/>
    </source>
</evidence>
<evidence type="ECO:0000313" key="9">
    <source>
        <dbReference type="Proteomes" id="UP001223586"/>
    </source>
</evidence>
<dbReference type="EMBL" id="JAUSTT010000040">
    <property type="protein sequence ID" value="MDQ0178328.1"/>
    <property type="molecule type" value="Genomic_DNA"/>
</dbReference>
<organism evidence="8 9">
    <name type="scientific">Bacillus chungangensis</name>
    <dbReference type="NCBI Taxonomy" id="587633"/>
    <lineage>
        <taxon>Bacteria</taxon>
        <taxon>Bacillati</taxon>
        <taxon>Bacillota</taxon>
        <taxon>Bacilli</taxon>
        <taxon>Bacillales</taxon>
        <taxon>Bacillaceae</taxon>
        <taxon>Bacillus</taxon>
    </lineage>
</organism>
<evidence type="ECO:0000256" key="5">
    <source>
        <dbReference type="ARBA" id="ARBA00023136"/>
    </source>
</evidence>
<keyword evidence="2" id="KW-1003">Cell membrane</keyword>
<keyword evidence="9" id="KW-1185">Reference proteome</keyword>
<reference evidence="8 9" key="1">
    <citation type="submission" date="2023-07" db="EMBL/GenBank/DDBJ databases">
        <title>Genomic Encyclopedia of Type Strains, Phase IV (KMG-IV): sequencing the most valuable type-strain genomes for metagenomic binning, comparative biology and taxonomic classification.</title>
        <authorList>
            <person name="Goeker M."/>
        </authorList>
    </citation>
    <scope>NUCLEOTIDE SEQUENCE [LARGE SCALE GENOMIC DNA]</scope>
    <source>
        <strain evidence="8 9">DSM 23837</strain>
    </source>
</reference>
<dbReference type="InterPro" id="IPR007168">
    <property type="entry name" value="Phageshock_PspC_N"/>
</dbReference>
<dbReference type="PANTHER" id="PTHR33885">
    <property type="entry name" value="PHAGE SHOCK PROTEIN C"/>
    <property type="match status" value="1"/>
</dbReference>
<keyword evidence="4 6" id="KW-1133">Transmembrane helix</keyword>
<sequence>MKKLMRSTTDRKLAGVLGGLGKYLEIDATLLRVLFVILLFPTGFFPLIVIYLLTMFIIPNEV</sequence>
<name>A0ABT9WYF6_9BACI</name>
<comment type="caution">
    <text evidence="8">The sequence shown here is derived from an EMBL/GenBank/DDBJ whole genome shotgun (WGS) entry which is preliminary data.</text>
</comment>
<dbReference type="RefSeq" id="WP_307233050.1">
    <property type="nucleotide sequence ID" value="NZ_JAUSTT010000040.1"/>
</dbReference>
<dbReference type="InterPro" id="IPR052027">
    <property type="entry name" value="PspC"/>
</dbReference>
<comment type="subcellular location">
    <subcellularLocation>
        <location evidence="1">Cell membrane</location>
        <topology evidence="1">Single-pass membrane protein</topology>
    </subcellularLocation>
</comment>
<evidence type="ECO:0000313" key="8">
    <source>
        <dbReference type="EMBL" id="MDQ0178328.1"/>
    </source>
</evidence>
<evidence type="ECO:0000256" key="2">
    <source>
        <dbReference type="ARBA" id="ARBA00022475"/>
    </source>
</evidence>
<evidence type="ECO:0000256" key="6">
    <source>
        <dbReference type="SAM" id="Phobius"/>
    </source>
</evidence>